<feature type="region of interest" description="Disordered" evidence="1">
    <location>
        <begin position="234"/>
        <end position="253"/>
    </location>
</feature>
<accession>S8AS71</accession>
<organism evidence="2 3">
    <name type="scientific">Dactylellina haptotyla (strain CBS 200.50)</name>
    <name type="common">Nematode-trapping fungus</name>
    <name type="synonym">Monacrosporium haptotylum</name>
    <dbReference type="NCBI Taxonomy" id="1284197"/>
    <lineage>
        <taxon>Eukaryota</taxon>
        <taxon>Fungi</taxon>
        <taxon>Dikarya</taxon>
        <taxon>Ascomycota</taxon>
        <taxon>Pezizomycotina</taxon>
        <taxon>Orbiliomycetes</taxon>
        <taxon>Orbiliales</taxon>
        <taxon>Orbiliaceae</taxon>
        <taxon>Dactylellina</taxon>
    </lineage>
</organism>
<dbReference type="AlphaFoldDB" id="S8AS71"/>
<dbReference type="PANTHER" id="PTHR47256:SF1">
    <property type="entry name" value="ZN(II)2CYS6 TRANSCRIPTION FACTOR (EUROFUNG)"/>
    <property type="match status" value="1"/>
</dbReference>
<reference evidence="2 3" key="1">
    <citation type="journal article" date="2013" name="PLoS Genet.">
        <title>Genomic mechanisms accounting for the adaptation to parasitism in nematode-trapping fungi.</title>
        <authorList>
            <person name="Meerupati T."/>
            <person name="Andersson K.M."/>
            <person name="Friman E."/>
            <person name="Kumar D."/>
            <person name="Tunlid A."/>
            <person name="Ahren D."/>
        </authorList>
    </citation>
    <scope>NUCLEOTIDE SEQUENCE [LARGE SCALE GENOMIC DNA]</scope>
    <source>
        <strain evidence="2 3">CBS 200.50</strain>
    </source>
</reference>
<evidence type="ECO:0000313" key="2">
    <source>
        <dbReference type="EMBL" id="EPS45739.1"/>
    </source>
</evidence>
<dbReference type="Proteomes" id="UP000015100">
    <property type="component" value="Unassembled WGS sequence"/>
</dbReference>
<proteinExistence type="predicted"/>
<evidence type="ECO:0000313" key="3">
    <source>
        <dbReference type="Proteomes" id="UP000015100"/>
    </source>
</evidence>
<gene>
    <name evidence="2" type="ORF">H072_212</name>
</gene>
<sequence length="253" mass="27494">MGHNMGNMLPKLGNGKPVPSVSAWACCTSTLTNPRPWFTSLVTAIPSGQSEAGGPLFALPGRPPISRLEPPVDRFTDHPLGKEIRNGLQQRAIQTIIDPAKGFTPRSPNKRVSTACGSCKKAKCKVNQNLPDSRNQFIVAHRIFKCSGPPAPCETCRKKKRECGFEVALDGRRKESADVALETVQSKHQALESLFNCLRSQDDEIVGSLVEAIRKGTTLPELGKLVEQQEKTGFDIAEEESFAGPSNPGKHRA</sequence>
<dbReference type="STRING" id="1284197.S8AS71"/>
<dbReference type="OrthoDB" id="5346112at2759"/>
<dbReference type="EMBL" id="AQGS01000003">
    <property type="protein sequence ID" value="EPS45739.1"/>
    <property type="molecule type" value="Genomic_DNA"/>
</dbReference>
<dbReference type="InterPro" id="IPR053187">
    <property type="entry name" value="Notoamide_regulator"/>
</dbReference>
<evidence type="ECO:0008006" key="4">
    <source>
        <dbReference type="Google" id="ProtNLM"/>
    </source>
</evidence>
<evidence type="ECO:0000256" key="1">
    <source>
        <dbReference type="SAM" id="MobiDB-lite"/>
    </source>
</evidence>
<keyword evidence="3" id="KW-1185">Reference proteome</keyword>
<name>S8AS71_DACHA</name>
<dbReference type="HOGENOM" id="CLU_1098463_0_0_1"/>
<dbReference type="PANTHER" id="PTHR47256">
    <property type="entry name" value="ZN(II)2CYS6 TRANSCRIPTION FACTOR (EUROFUNG)-RELATED"/>
    <property type="match status" value="1"/>
</dbReference>
<protein>
    <recommendedName>
        <fullName evidence="4">Zn(2)-C6 fungal-type domain-containing protein</fullName>
    </recommendedName>
</protein>
<comment type="caution">
    <text evidence="2">The sequence shown here is derived from an EMBL/GenBank/DDBJ whole genome shotgun (WGS) entry which is preliminary data.</text>
</comment>
<reference evidence="3" key="2">
    <citation type="submission" date="2013-04" db="EMBL/GenBank/DDBJ databases">
        <title>Genomic mechanisms accounting for the adaptation to parasitism in nematode-trapping fungi.</title>
        <authorList>
            <person name="Ahren D.G."/>
        </authorList>
    </citation>
    <scope>NUCLEOTIDE SEQUENCE [LARGE SCALE GENOMIC DNA]</scope>
    <source>
        <strain evidence="3">CBS 200.50</strain>
    </source>
</reference>